<keyword evidence="2" id="KW-0812">Transmembrane</keyword>
<reference evidence="3 4" key="1">
    <citation type="submission" date="2019-03" db="EMBL/GenBank/DDBJ databases">
        <title>Single cell metagenomics reveals metabolic interactions within the superorganism composed of flagellate Streblomastix strix and complex community of Bacteroidetes bacteria on its surface.</title>
        <authorList>
            <person name="Treitli S.C."/>
            <person name="Kolisko M."/>
            <person name="Husnik F."/>
            <person name="Keeling P."/>
            <person name="Hampl V."/>
        </authorList>
    </citation>
    <scope>NUCLEOTIDE SEQUENCE [LARGE SCALE GENOMIC DNA]</scope>
    <source>
        <strain evidence="3">ST1C</strain>
    </source>
</reference>
<evidence type="ECO:0000313" key="4">
    <source>
        <dbReference type="Proteomes" id="UP000324800"/>
    </source>
</evidence>
<dbReference type="EMBL" id="SNRW01007208">
    <property type="protein sequence ID" value="KAA6381640.1"/>
    <property type="molecule type" value="Genomic_DNA"/>
</dbReference>
<feature type="region of interest" description="Disordered" evidence="1">
    <location>
        <begin position="43"/>
        <end position="67"/>
    </location>
</feature>
<evidence type="ECO:0000313" key="3">
    <source>
        <dbReference type="EMBL" id="KAA6381640.1"/>
    </source>
</evidence>
<dbReference type="AlphaFoldDB" id="A0A5J4VGJ7"/>
<feature type="transmembrane region" description="Helical" evidence="2">
    <location>
        <begin position="123"/>
        <end position="151"/>
    </location>
</feature>
<evidence type="ECO:0000256" key="1">
    <source>
        <dbReference type="SAM" id="MobiDB-lite"/>
    </source>
</evidence>
<gene>
    <name evidence="3" type="ORF">EZS28_022835</name>
</gene>
<feature type="compositionally biased region" description="Basic and acidic residues" evidence="1">
    <location>
        <begin position="43"/>
        <end position="52"/>
    </location>
</feature>
<protein>
    <submittedName>
        <fullName evidence="3">Uncharacterized protein</fullName>
    </submittedName>
</protein>
<accession>A0A5J4VGJ7</accession>
<keyword evidence="2" id="KW-1133">Transmembrane helix</keyword>
<keyword evidence="2" id="KW-0472">Membrane</keyword>
<comment type="caution">
    <text evidence="3">The sequence shown here is derived from an EMBL/GenBank/DDBJ whole genome shotgun (WGS) entry which is preliminary data.</text>
</comment>
<evidence type="ECO:0000256" key="2">
    <source>
        <dbReference type="SAM" id="Phobius"/>
    </source>
</evidence>
<name>A0A5J4VGJ7_9EUKA</name>
<proteinExistence type="predicted"/>
<organism evidence="3 4">
    <name type="scientific">Streblomastix strix</name>
    <dbReference type="NCBI Taxonomy" id="222440"/>
    <lineage>
        <taxon>Eukaryota</taxon>
        <taxon>Metamonada</taxon>
        <taxon>Preaxostyla</taxon>
        <taxon>Oxymonadida</taxon>
        <taxon>Streblomastigidae</taxon>
        <taxon>Streblomastix</taxon>
    </lineage>
</organism>
<feature type="non-terminal residue" evidence="3">
    <location>
        <position position="1"/>
    </location>
</feature>
<sequence length="181" mass="21048">PKIEEAKAKESEVRYRADITIKGSHFVRCGMMQYEICEYEKPKEVSKTRNDDPPPVEEAPPPDPHEEHCQRRLMEYALDWKSEQEFIIQSRYKVVRKWKTIDVRIIYGEGQTTEFFQVSTEKLTAGIIVAMVLGGLALVGAEVGLLISVFYCHYKQKSQDEEAKRKEDQQFMMEAIDPNEQ</sequence>
<dbReference type="Proteomes" id="UP000324800">
    <property type="component" value="Unassembled WGS sequence"/>
</dbReference>